<dbReference type="STRING" id="1237149.C900_01724"/>
<dbReference type="EMBL" id="AMZN01000026">
    <property type="protein sequence ID" value="ELR72170.1"/>
    <property type="molecule type" value="Genomic_DNA"/>
</dbReference>
<evidence type="ECO:0000313" key="2">
    <source>
        <dbReference type="EMBL" id="ELR72170.1"/>
    </source>
</evidence>
<evidence type="ECO:0000313" key="3">
    <source>
        <dbReference type="Proteomes" id="UP000011135"/>
    </source>
</evidence>
<name>L8JTN8_9BACT</name>
<feature type="signal peptide" evidence="1">
    <location>
        <begin position="1"/>
        <end position="20"/>
    </location>
</feature>
<dbReference type="InterPro" id="IPR011990">
    <property type="entry name" value="TPR-like_helical_dom_sf"/>
</dbReference>
<accession>L8JTN8</accession>
<dbReference type="SUPFAM" id="SSF48452">
    <property type="entry name" value="TPR-like"/>
    <property type="match status" value="1"/>
</dbReference>
<proteinExistence type="predicted"/>
<feature type="chain" id="PRO_5003994211" evidence="1">
    <location>
        <begin position="21"/>
        <end position="430"/>
    </location>
</feature>
<sequence>MMKRILLLGAIALMPFFAQAQCEGWNWPEDRSSAEEKNVLYTDALRNGDFQAAKAPHLWLLKNAPSLNTSIYINGEKIYKGLIEETKDEEKQQVYIDSLMLIYDMRIANCNEKADVMARKAYSAYRYNVKKKNELQNVLKLFDEAYSLNGDNVDYYMHVPYMSVVVYNKKYLDNLSDTEILERYDKIMEVIDHNINQGGKYADKLSDYKGTIDGLLVSVVDVNCDFVRTNLAPKFEKNPNDLKLAKKIFAFMLNGKCTDDPLWLEAGKVIQDQEPSYGLAKNLGLKFKGSGENERAEKYFNSALELTEDPAQKAEMYIMLGSMKSGAAARDMYRKALSVDPANKDAYSAIGNLYFNSFNQCKEEKDIVKDRAVFLAAYDMFERAGNTRGMQSAQEQFPSKEEIFSYDYTKGDKLTVNCWINETTTIRSRD</sequence>
<protein>
    <submittedName>
        <fullName evidence="2">TPR domain protein</fullName>
    </submittedName>
</protein>
<dbReference type="Gene3D" id="1.25.40.10">
    <property type="entry name" value="Tetratricopeptide repeat domain"/>
    <property type="match status" value="1"/>
</dbReference>
<reference evidence="2 3" key="1">
    <citation type="submission" date="2012-12" db="EMBL/GenBank/DDBJ databases">
        <title>Genome assembly of Fulvivirga imtechensis AK7.</title>
        <authorList>
            <person name="Nupur N."/>
            <person name="Khatri I."/>
            <person name="Kumar R."/>
            <person name="Subramanian S."/>
            <person name="Pinnaka A."/>
        </authorList>
    </citation>
    <scope>NUCLEOTIDE SEQUENCE [LARGE SCALE GENOMIC DNA]</scope>
    <source>
        <strain evidence="2 3">AK7</strain>
    </source>
</reference>
<keyword evidence="3" id="KW-1185">Reference proteome</keyword>
<gene>
    <name evidence="2" type="ORF">C900_01724</name>
</gene>
<comment type="caution">
    <text evidence="2">The sequence shown here is derived from an EMBL/GenBank/DDBJ whole genome shotgun (WGS) entry which is preliminary data.</text>
</comment>
<dbReference type="eggNOG" id="COG0457">
    <property type="taxonomic scope" value="Bacteria"/>
</dbReference>
<keyword evidence="1" id="KW-0732">Signal</keyword>
<organism evidence="2 3">
    <name type="scientific">Fulvivirga imtechensis AK7</name>
    <dbReference type="NCBI Taxonomy" id="1237149"/>
    <lineage>
        <taxon>Bacteria</taxon>
        <taxon>Pseudomonadati</taxon>
        <taxon>Bacteroidota</taxon>
        <taxon>Cytophagia</taxon>
        <taxon>Cytophagales</taxon>
        <taxon>Fulvivirgaceae</taxon>
        <taxon>Fulvivirga</taxon>
    </lineage>
</organism>
<dbReference type="Proteomes" id="UP000011135">
    <property type="component" value="Unassembled WGS sequence"/>
</dbReference>
<evidence type="ECO:0000256" key="1">
    <source>
        <dbReference type="SAM" id="SignalP"/>
    </source>
</evidence>
<dbReference type="AlphaFoldDB" id="L8JTN8"/>